<dbReference type="AlphaFoldDB" id="A0A1I7WGQ9"/>
<evidence type="ECO:0000313" key="3">
    <source>
        <dbReference type="Proteomes" id="UP000095283"/>
    </source>
</evidence>
<evidence type="ECO:0000256" key="1">
    <source>
        <dbReference type="SAM" id="Phobius"/>
    </source>
</evidence>
<feature type="signal peptide" evidence="2">
    <location>
        <begin position="1"/>
        <end position="20"/>
    </location>
</feature>
<accession>A0A1I7WGQ9</accession>
<keyword evidence="1" id="KW-1133">Transmembrane helix</keyword>
<reference evidence="4" key="1">
    <citation type="submission" date="2016-11" db="UniProtKB">
        <authorList>
            <consortium name="WormBaseParasite"/>
        </authorList>
    </citation>
    <scope>IDENTIFICATION</scope>
</reference>
<dbReference type="Proteomes" id="UP000095283">
    <property type="component" value="Unplaced"/>
</dbReference>
<proteinExistence type="predicted"/>
<feature type="transmembrane region" description="Helical" evidence="1">
    <location>
        <begin position="257"/>
        <end position="280"/>
    </location>
</feature>
<evidence type="ECO:0000256" key="2">
    <source>
        <dbReference type="SAM" id="SignalP"/>
    </source>
</evidence>
<keyword evidence="1" id="KW-0812">Transmembrane</keyword>
<organism evidence="3 4">
    <name type="scientific">Heterorhabditis bacteriophora</name>
    <name type="common">Entomopathogenic nematode worm</name>
    <dbReference type="NCBI Taxonomy" id="37862"/>
    <lineage>
        <taxon>Eukaryota</taxon>
        <taxon>Metazoa</taxon>
        <taxon>Ecdysozoa</taxon>
        <taxon>Nematoda</taxon>
        <taxon>Chromadorea</taxon>
        <taxon>Rhabditida</taxon>
        <taxon>Rhabditina</taxon>
        <taxon>Rhabditomorpha</taxon>
        <taxon>Strongyloidea</taxon>
        <taxon>Heterorhabditidae</taxon>
        <taxon>Heterorhabditis</taxon>
    </lineage>
</organism>
<keyword evidence="1" id="KW-0472">Membrane</keyword>
<name>A0A1I7WGQ9_HETBA</name>
<keyword evidence="3" id="KW-1185">Reference proteome</keyword>
<keyword evidence="2" id="KW-0732">Signal</keyword>
<feature type="chain" id="PRO_5009310640" evidence="2">
    <location>
        <begin position="21"/>
        <end position="287"/>
    </location>
</feature>
<sequence>MLSCISFFSVFFSLNVFLKGDSFVLNRPIQVPCLTRLMGGVDLWGYYINIYINSLEGSCRVRPRHTHVAHLFNYPSLRLSHRKQGIDWDMKLGSKNGSDLHCRTKKTFDIDQIYMFHDVNRKGIFIFLLLVQIRHLFSKTCFPPVNTLLLNPKTLANVFSLLKSIKYAFFISRTTLVELEARSAGMSARLVLKNLYYFLANSSYYTFSIGDFFAVGKIVVKNYKTKNNYFNDTQFMYRNNSPFYSVFILFHFVRVTYYFNCVFILLYPLLALPSCWNMIFKERETAS</sequence>
<dbReference type="WBParaSite" id="Hba_04177">
    <property type="protein sequence ID" value="Hba_04177"/>
    <property type="gene ID" value="Hba_04177"/>
</dbReference>
<evidence type="ECO:0000313" key="4">
    <source>
        <dbReference type="WBParaSite" id="Hba_04177"/>
    </source>
</evidence>
<protein>
    <submittedName>
        <fullName evidence="4">Signal peptide protein</fullName>
    </submittedName>
</protein>